<sequence length="604" mass="65681">MLPDLVSLEITVTIVRGRGLVAKDRNFITRKRTTSDPYVTALFGTRRLGRTRTELKTLDPRWDHSFSVRLGSDDANGIARAMARATTTSGDGDGDANNPAVIYLVVADEDKASSDDPMGVVSIPLSFSDPPSTKWYDVGKGRPGNKHYCKNATGALEVRLSISAIRVPSVIRGNTIPIASNSALRVGLGWDVEAGRMADLDASCVAVDRCGNIIMDDTVYYGNLTNSNRSVVHSGDEREGDENLGGTGDDEVITVDVARLPHRVLALHFMVMVATQGKTLSDIKTALVRVTHAGNGTAICRFVPAMAGDHTALFLMRLARKPENNAEWALSIIEDTDATARDFGTLIPEIKGYTRDLVPGIEIDPRERIAVMRKGGTIRLKDYSPPSQVPTAVTLGLAWDVTNGVNIDLDASAICLDASKNLVDIVYFKHLTSKDGSIRHGGDEREGDEIGDDEKIFVDLTQVSQSVKYIGFVVNSYSGQELDDVARASCHLFDSRTGRDLAQYALSNCKELDKHTALVMACLYRDDDGAWLLRIISEAAQGRVAKHNVYDLQAFLLANPSQAPSIPPEPEIILTAMPEPVPMDEEIAVNMEPLPIHQMAKLSV</sequence>
<dbReference type="PANTHER" id="PTHR32097">
    <property type="entry name" value="CAMP-BINDING PROTEIN 1-RELATED"/>
    <property type="match status" value="1"/>
</dbReference>
<dbReference type="InterPro" id="IPR051324">
    <property type="entry name" value="Stress/Tellurium_Resist"/>
</dbReference>
<dbReference type="AlphaFoldDB" id="A0A7S4HMW2"/>
<dbReference type="CDD" id="cd00030">
    <property type="entry name" value="C2"/>
    <property type="match status" value="1"/>
</dbReference>
<dbReference type="SMART" id="SM00239">
    <property type="entry name" value="C2"/>
    <property type="match status" value="1"/>
</dbReference>
<feature type="domain" description="C2" evidence="1">
    <location>
        <begin position="1"/>
        <end position="140"/>
    </location>
</feature>
<dbReference type="CDD" id="cd06974">
    <property type="entry name" value="TerD_like"/>
    <property type="match status" value="2"/>
</dbReference>
<dbReference type="Pfam" id="PF02342">
    <property type="entry name" value="TerD"/>
    <property type="match status" value="2"/>
</dbReference>
<protein>
    <recommendedName>
        <fullName evidence="1">C2 domain-containing protein</fullName>
    </recommendedName>
</protein>
<dbReference type="Gene3D" id="2.60.40.150">
    <property type="entry name" value="C2 domain"/>
    <property type="match status" value="1"/>
</dbReference>
<dbReference type="Pfam" id="PF00168">
    <property type="entry name" value="C2"/>
    <property type="match status" value="2"/>
</dbReference>
<dbReference type="Gene3D" id="2.60.60.30">
    <property type="entry name" value="sav2460 like domains"/>
    <property type="match status" value="2"/>
</dbReference>
<dbReference type="InterPro" id="IPR035892">
    <property type="entry name" value="C2_domain_sf"/>
</dbReference>
<reference evidence="2" key="1">
    <citation type="submission" date="2021-01" db="EMBL/GenBank/DDBJ databases">
        <authorList>
            <person name="Corre E."/>
            <person name="Pelletier E."/>
            <person name="Niang G."/>
            <person name="Scheremetjew M."/>
            <person name="Finn R."/>
            <person name="Kale V."/>
            <person name="Holt S."/>
            <person name="Cochrane G."/>
            <person name="Meng A."/>
            <person name="Brown T."/>
            <person name="Cohen L."/>
        </authorList>
    </citation>
    <scope>NUCLEOTIDE SEQUENCE</scope>
    <source>
        <strain evidence="2">Isolate 1302-5</strain>
    </source>
</reference>
<dbReference type="EMBL" id="HBKQ01002797">
    <property type="protein sequence ID" value="CAE2204028.1"/>
    <property type="molecule type" value="Transcribed_RNA"/>
</dbReference>
<name>A0A7S4HMW2_9STRA</name>
<proteinExistence type="predicted"/>
<accession>A0A7S4HMW2</accession>
<dbReference type="PANTHER" id="PTHR32097:SF17">
    <property type="entry name" value="CAMP-BINDING PROTEIN 1-RELATED"/>
    <property type="match status" value="1"/>
</dbReference>
<gene>
    <name evidence="2" type="ORF">OAUR00152_LOCUS1909</name>
</gene>
<dbReference type="PROSITE" id="PS50004">
    <property type="entry name" value="C2"/>
    <property type="match status" value="1"/>
</dbReference>
<organism evidence="2">
    <name type="scientific">Odontella aurita</name>
    <dbReference type="NCBI Taxonomy" id="265563"/>
    <lineage>
        <taxon>Eukaryota</taxon>
        <taxon>Sar</taxon>
        <taxon>Stramenopiles</taxon>
        <taxon>Ochrophyta</taxon>
        <taxon>Bacillariophyta</taxon>
        <taxon>Mediophyceae</taxon>
        <taxon>Biddulphiophycidae</taxon>
        <taxon>Eupodiscales</taxon>
        <taxon>Odontellaceae</taxon>
        <taxon>Odontella</taxon>
    </lineage>
</organism>
<evidence type="ECO:0000313" key="2">
    <source>
        <dbReference type="EMBL" id="CAE2204028.1"/>
    </source>
</evidence>
<dbReference type="InterPro" id="IPR003325">
    <property type="entry name" value="TerD"/>
</dbReference>
<evidence type="ECO:0000259" key="1">
    <source>
        <dbReference type="PROSITE" id="PS50004"/>
    </source>
</evidence>
<dbReference type="InterPro" id="IPR000008">
    <property type="entry name" value="C2_dom"/>
</dbReference>
<dbReference type="SUPFAM" id="SSF49562">
    <property type="entry name" value="C2 domain (Calcium/lipid-binding domain, CaLB)"/>
    <property type="match status" value="1"/>
</dbReference>